<keyword evidence="2" id="KW-1185">Reference proteome</keyword>
<comment type="caution">
    <text evidence="1">The sequence shown here is derived from an EMBL/GenBank/DDBJ whole genome shotgun (WGS) entry which is preliminary data.</text>
</comment>
<proteinExistence type="predicted"/>
<evidence type="ECO:0000313" key="2">
    <source>
        <dbReference type="Proteomes" id="UP001523369"/>
    </source>
</evidence>
<name>A0ABT1DXR2_9ACTN</name>
<sequence>MDMSGLPDSARRRVAQRSALPPIDKVRALLHGYVADADDLVEVRAELQQTARTDTLFLRQYLEALEIVLAEPQPSGMLLRLVEGDANWGLDHDPTDAGAAVFLREVAEILRRVLAAA</sequence>
<organism evidence="1 2">
    <name type="scientific">Paractinoplanes aksuensis</name>
    <dbReference type="NCBI Taxonomy" id="2939490"/>
    <lineage>
        <taxon>Bacteria</taxon>
        <taxon>Bacillati</taxon>
        <taxon>Actinomycetota</taxon>
        <taxon>Actinomycetes</taxon>
        <taxon>Micromonosporales</taxon>
        <taxon>Micromonosporaceae</taxon>
        <taxon>Paractinoplanes</taxon>
    </lineage>
</organism>
<accession>A0ABT1DXR2</accession>
<gene>
    <name evidence="1" type="ORF">M1L60_29400</name>
</gene>
<dbReference type="EMBL" id="JAMYJR010000032">
    <property type="protein sequence ID" value="MCO8274720.1"/>
    <property type="molecule type" value="Genomic_DNA"/>
</dbReference>
<protein>
    <submittedName>
        <fullName evidence="1">Uncharacterized protein</fullName>
    </submittedName>
</protein>
<evidence type="ECO:0000313" key="1">
    <source>
        <dbReference type="EMBL" id="MCO8274720.1"/>
    </source>
</evidence>
<dbReference type="RefSeq" id="WP_253240786.1">
    <property type="nucleotide sequence ID" value="NZ_JAMYJR010000032.1"/>
</dbReference>
<reference evidence="1 2" key="1">
    <citation type="submission" date="2022-06" db="EMBL/GenBank/DDBJ databases">
        <title>New Species of the Genus Actinoplanes, ActinopZanes ferrugineus.</title>
        <authorList>
            <person name="Ding P."/>
        </authorList>
    </citation>
    <scope>NUCLEOTIDE SEQUENCE [LARGE SCALE GENOMIC DNA]</scope>
    <source>
        <strain evidence="1 2">TRM88003</strain>
    </source>
</reference>
<dbReference type="Proteomes" id="UP001523369">
    <property type="component" value="Unassembled WGS sequence"/>
</dbReference>